<dbReference type="InterPro" id="IPR021335">
    <property type="entry name" value="DUF2948"/>
</dbReference>
<keyword evidence="2" id="KW-1185">Reference proteome</keyword>
<evidence type="ECO:0000313" key="1">
    <source>
        <dbReference type="EMBL" id="GEO37432.1"/>
    </source>
</evidence>
<comment type="caution">
    <text evidence="1">The sequence shown here is derived from an EMBL/GenBank/DDBJ whole genome shotgun (WGS) entry which is preliminary data.</text>
</comment>
<reference evidence="1 2" key="1">
    <citation type="submission" date="2019-07" db="EMBL/GenBank/DDBJ databases">
        <title>Whole genome shotgun sequence of Skermanella aerolata NBRC 106429.</title>
        <authorList>
            <person name="Hosoyama A."/>
            <person name="Uohara A."/>
            <person name="Ohji S."/>
            <person name="Ichikawa N."/>
        </authorList>
    </citation>
    <scope>NUCLEOTIDE SEQUENCE [LARGE SCALE GENOMIC DNA]</scope>
    <source>
        <strain evidence="1 2">NBRC 106429</strain>
    </source>
</reference>
<accession>A0A512DLS9</accession>
<sequence length="163" mass="18282">MTGPMKLRAEDRDDLHVISGCLQDAIVLIGEMCFLPDEKRFVMVANRFKWESAAEEDLPDTVPQQLTDVSYDGDGEDDVMVPFERTNCGVCFDGVIAVKTRNIDLHERRQMLALLTVVQGEGGIVLHFSGGACIKLECDHWVCRLQDIGEPWPTSRRPAHPLD</sequence>
<dbReference type="Pfam" id="PF11164">
    <property type="entry name" value="DUF2948"/>
    <property type="match status" value="1"/>
</dbReference>
<dbReference type="RefSeq" id="WP_147040230.1">
    <property type="nucleotide sequence ID" value="NZ_BJYZ01000006.1"/>
</dbReference>
<organism evidence="1 2">
    <name type="scientific">Skermanella aerolata</name>
    <dbReference type="NCBI Taxonomy" id="393310"/>
    <lineage>
        <taxon>Bacteria</taxon>
        <taxon>Pseudomonadati</taxon>
        <taxon>Pseudomonadota</taxon>
        <taxon>Alphaproteobacteria</taxon>
        <taxon>Rhodospirillales</taxon>
        <taxon>Azospirillaceae</taxon>
        <taxon>Skermanella</taxon>
    </lineage>
</organism>
<dbReference type="Proteomes" id="UP000321523">
    <property type="component" value="Unassembled WGS sequence"/>
</dbReference>
<dbReference type="EMBL" id="BJYZ01000006">
    <property type="protein sequence ID" value="GEO37432.1"/>
    <property type="molecule type" value="Genomic_DNA"/>
</dbReference>
<evidence type="ECO:0008006" key="3">
    <source>
        <dbReference type="Google" id="ProtNLM"/>
    </source>
</evidence>
<evidence type="ECO:0000313" key="2">
    <source>
        <dbReference type="Proteomes" id="UP000321523"/>
    </source>
</evidence>
<proteinExistence type="predicted"/>
<dbReference type="OrthoDB" id="7352754at2"/>
<dbReference type="AlphaFoldDB" id="A0A512DLS9"/>
<name>A0A512DLS9_9PROT</name>
<gene>
    <name evidence="1" type="ORF">SAE02_15800</name>
</gene>
<protein>
    <recommendedName>
        <fullName evidence="3">DUF2948 domain-containing protein</fullName>
    </recommendedName>
</protein>